<accession>A0A4R1FVS4</accession>
<name>A0A4R1FVS4_9PAST</name>
<dbReference type="GO" id="GO:0004386">
    <property type="term" value="F:helicase activity"/>
    <property type="evidence" value="ECO:0007669"/>
    <property type="project" value="UniProtKB-KW"/>
</dbReference>
<keyword evidence="2" id="KW-0067">ATP-binding</keyword>
<feature type="domain" description="DUF927" evidence="1">
    <location>
        <begin position="165"/>
        <end position="440"/>
    </location>
</feature>
<dbReference type="InterPro" id="IPR009270">
    <property type="entry name" value="DUF927"/>
</dbReference>
<dbReference type="OrthoDB" id="784829at2"/>
<dbReference type="Proteomes" id="UP000294702">
    <property type="component" value="Unassembled WGS sequence"/>
</dbReference>
<dbReference type="Pfam" id="PF06048">
    <property type="entry name" value="DUF927"/>
    <property type="match status" value="1"/>
</dbReference>
<keyword evidence="2" id="KW-0547">Nucleotide-binding</keyword>
<sequence>MNGRRKNAPFLDKQNKSPLEEMFILVGSQAWQAWDKGKGLEWHLLCDAVKFDNGEIPVIVGESQLKEINQLNLAPLDKQIVRLCQFGELSQRQISGICANLARFSQVQTLTLCDNLGNLIEDLSPYVARLREDEQSQLLMQQANEQSDKPKNEPYIEYRDNGVLKGLYFVTPKFDKDTHELISEKQQWICDPLELVGSGKNDVGEYFYIFQWQNLDEKTPRIEAVNCGDFGTEAAWKLLKNQGLLMTPRTITQNLVEHFHAQANFAPRWSVTHCTGWHNGAYLLPNGEIIGKPSQPIIFKGKSGMTTGYDTAGTLESWRENIADKVRGNSSMMLALATAFASPLLKFLHADSFGVHLYNRSSKGKTTSLNIANSIYGNPNEIKGSWDTTQAAVTNEASARNDGFITLDELGQAKKIHEVATIAYSLFNEVGRNRGAKEGGNVNLNRWKITALSTGEKDVEGFLQSKGLQINAGQLVRLLNIPLVDVQELHGFTSPKAHADHLNEASKVNYGVVGREWIKLLTQHPERIKVEYARLNALWQNRLAEDCASQVQRVASRFAILETALTLAKELTGWTESENSEALIKSFNDWIAGFGEKEHEESKILNFFNDFLIANAETLFYQIPHSEFDNRPVKDMCGYRILEITGQSKEHFYFLNNAFSRIVSEYLEMPKMMVLETLEKLKMTRNTTPSERKTRPYLHKASRQTLEKGVAKGRYYIIYPYEEEEEENPVNENQ</sequence>
<evidence type="ECO:0000313" key="3">
    <source>
        <dbReference type="Proteomes" id="UP000294702"/>
    </source>
</evidence>
<dbReference type="EMBL" id="SMFT01000003">
    <property type="protein sequence ID" value="TCJ97952.1"/>
    <property type="molecule type" value="Genomic_DNA"/>
</dbReference>
<comment type="caution">
    <text evidence="2">The sequence shown here is derived from an EMBL/GenBank/DDBJ whole genome shotgun (WGS) entry which is preliminary data.</text>
</comment>
<dbReference type="AlphaFoldDB" id="A0A4R1FVS4"/>
<keyword evidence="3" id="KW-1185">Reference proteome</keyword>
<evidence type="ECO:0000259" key="1">
    <source>
        <dbReference type="Pfam" id="PF06048"/>
    </source>
</evidence>
<reference evidence="2 3" key="1">
    <citation type="submission" date="2019-03" db="EMBL/GenBank/DDBJ databases">
        <title>Genomic Encyclopedia of Type Strains, Phase IV (KMG-IV): sequencing the most valuable type-strain genomes for metagenomic binning, comparative biology and taxonomic classification.</title>
        <authorList>
            <person name="Goeker M."/>
        </authorList>
    </citation>
    <scope>NUCLEOTIDE SEQUENCE [LARGE SCALE GENOMIC DNA]</scope>
    <source>
        <strain evidence="2 3">DSM 15534</strain>
    </source>
</reference>
<keyword evidence="2" id="KW-0347">Helicase</keyword>
<keyword evidence="2" id="KW-0378">Hydrolase</keyword>
<protein>
    <submittedName>
        <fullName evidence="2">Putative DNA primase/helicase</fullName>
    </submittedName>
</protein>
<proteinExistence type="predicted"/>
<gene>
    <name evidence="2" type="ORF">EV694_1548</name>
</gene>
<dbReference type="RefSeq" id="WP_132691142.1">
    <property type="nucleotide sequence ID" value="NZ_SMFT01000003.1"/>
</dbReference>
<organism evidence="2 3">
    <name type="scientific">Volucribacter psittacicida</name>
    <dbReference type="NCBI Taxonomy" id="203482"/>
    <lineage>
        <taxon>Bacteria</taxon>
        <taxon>Pseudomonadati</taxon>
        <taxon>Pseudomonadota</taxon>
        <taxon>Gammaproteobacteria</taxon>
        <taxon>Pasteurellales</taxon>
        <taxon>Pasteurellaceae</taxon>
        <taxon>Volucribacter</taxon>
    </lineage>
</organism>
<evidence type="ECO:0000313" key="2">
    <source>
        <dbReference type="EMBL" id="TCJ97952.1"/>
    </source>
</evidence>